<comment type="caution">
    <text evidence="5">The sequence shown here is derived from an EMBL/GenBank/DDBJ whole genome shotgun (WGS) entry which is preliminary data.</text>
</comment>
<evidence type="ECO:0000256" key="1">
    <source>
        <dbReference type="ARBA" id="ARBA00022860"/>
    </source>
</evidence>
<evidence type="ECO:0000313" key="6">
    <source>
        <dbReference type="Proteomes" id="UP001318860"/>
    </source>
</evidence>
<proteinExistence type="inferred from homology"/>
<dbReference type="Pfam" id="PF00612">
    <property type="entry name" value="IQ"/>
    <property type="match status" value="1"/>
</dbReference>
<dbReference type="EMBL" id="JABTTQ020001634">
    <property type="protein sequence ID" value="KAK6129498.1"/>
    <property type="molecule type" value="Genomic_DNA"/>
</dbReference>
<dbReference type="Proteomes" id="UP001318860">
    <property type="component" value="Unassembled WGS sequence"/>
</dbReference>
<evidence type="ECO:0000256" key="4">
    <source>
        <dbReference type="SAM" id="MobiDB-lite"/>
    </source>
</evidence>
<evidence type="ECO:0000256" key="3">
    <source>
        <dbReference type="ARBA" id="ARBA00045534"/>
    </source>
</evidence>
<dbReference type="PANTHER" id="PTHR32295">
    <property type="entry name" value="IQ-DOMAIN 5-RELATED"/>
    <property type="match status" value="1"/>
</dbReference>
<name>A0ABR0V4J0_REHGL</name>
<gene>
    <name evidence="5" type="ORF">DH2020_036731</name>
</gene>
<organism evidence="5 6">
    <name type="scientific">Rehmannia glutinosa</name>
    <name type="common">Chinese foxglove</name>
    <dbReference type="NCBI Taxonomy" id="99300"/>
    <lineage>
        <taxon>Eukaryota</taxon>
        <taxon>Viridiplantae</taxon>
        <taxon>Streptophyta</taxon>
        <taxon>Embryophyta</taxon>
        <taxon>Tracheophyta</taxon>
        <taxon>Spermatophyta</taxon>
        <taxon>Magnoliopsida</taxon>
        <taxon>eudicotyledons</taxon>
        <taxon>Gunneridae</taxon>
        <taxon>Pentapetalae</taxon>
        <taxon>asterids</taxon>
        <taxon>lamiids</taxon>
        <taxon>Lamiales</taxon>
        <taxon>Orobanchaceae</taxon>
        <taxon>Rehmannieae</taxon>
        <taxon>Rehmannia</taxon>
    </lineage>
</organism>
<dbReference type="PANTHER" id="PTHR32295:SF95">
    <property type="entry name" value="PROTEIN IQ-DOMAIN 6"/>
    <property type="match status" value="1"/>
</dbReference>
<dbReference type="PROSITE" id="PS50096">
    <property type="entry name" value="IQ"/>
    <property type="match status" value="1"/>
</dbReference>
<feature type="region of interest" description="Disordered" evidence="4">
    <location>
        <begin position="338"/>
        <end position="372"/>
    </location>
</feature>
<dbReference type="InterPro" id="IPR000048">
    <property type="entry name" value="IQ_motif_EF-hand-BS"/>
</dbReference>
<keyword evidence="1" id="KW-0112">Calmodulin-binding</keyword>
<protein>
    <submittedName>
        <fullName evidence="5">Uncharacterized protein</fullName>
    </submittedName>
</protein>
<dbReference type="SUPFAM" id="SSF52540">
    <property type="entry name" value="P-loop containing nucleoside triphosphate hydrolases"/>
    <property type="match status" value="1"/>
</dbReference>
<comment type="function">
    <text evidence="3">May be involved in cooperative interactions with calmodulins or calmodulin-like proteins. Recruits calmodulin proteins to microtubules, thus being a potential scaffold in cellular signaling and trafficking. May associate with nucleic acids and regulate gene expression at the transcriptional or post-transcriptional level.</text>
</comment>
<evidence type="ECO:0000313" key="5">
    <source>
        <dbReference type="EMBL" id="KAK6129498.1"/>
    </source>
</evidence>
<evidence type="ECO:0000256" key="2">
    <source>
        <dbReference type="ARBA" id="ARBA00024341"/>
    </source>
</evidence>
<reference evidence="5 6" key="1">
    <citation type="journal article" date="2021" name="Comput. Struct. Biotechnol. J.">
        <title>De novo genome assembly of the potent medicinal plant Rehmannia glutinosa using nanopore technology.</title>
        <authorList>
            <person name="Ma L."/>
            <person name="Dong C."/>
            <person name="Song C."/>
            <person name="Wang X."/>
            <person name="Zheng X."/>
            <person name="Niu Y."/>
            <person name="Chen S."/>
            <person name="Feng W."/>
        </authorList>
    </citation>
    <scope>NUCLEOTIDE SEQUENCE [LARGE SCALE GENOMIC DNA]</scope>
    <source>
        <strain evidence="5">DH-2019</strain>
    </source>
</reference>
<sequence length="425" mass="48107">MGASGKWVKALMGLKKPDKDDNEKVVGKSKKWRLWRSSSGDISGAQLKGFKRNGEFVGGSDFNSDFSSVNKNVFTTAMATVVRAPPKDFRAVRQEWAAIRIQTAFRGFLARRAFRALKGIVRLQAIVHGRQVRKQAAVTLRCMQALVRVQALVRARRVRMSEQGQTVQKLLDERRTKDEQLKQAEEGWCDSRGTLEDIKAKIQMKQEGAVKRERALAYSLAQKWKSSQTINSSTSLTSHEFDAKNNNWTWSWLHRWMAAKPWENRLIEQSKTCLDFSEEDLSMLSDPTLVKVKKNNVTTRVSAKPPLLGESSSSPSYDLRYDESSASSSIFTTTTPISGKAVSDRTQENSNSSRPSYMNMTQATKAKQRNNRIQRQSMDELQFQLLKKKSTDFCNHNDSRNGAGSDPCTVSMSRPLCLPTRMDKF</sequence>
<accession>A0ABR0V4J0</accession>
<comment type="similarity">
    <text evidence="2">Belongs to the IQD family.</text>
</comment>
<dbReference type="CDD" id="cd23767">
    <property type="entry name" value="IQCD"/>
    <property type="match status" value="1"/>
</dbReference>
<dbReference type="InterPro" id="IPR027417">
    <property type="entry name" value="P-loop_NTPase"/>
</dbReference>
<dbReference type="SMART" id="SM00015">
    <property type="entry name" value="IQ"/>
    <property type="match status" value="1"/>
</dbReference>
<keyword evidence="6" id="KW-1185">Reference proteome</keyword>
<feature type="compositionally biased region" description="Polar residues" evidence="4">
    <location>
        <begin position="348"/>
        <end position="365"/>
    </location>
</feature>